<evidence type="ECO:0000313" key="2">
    <source>
        <dbReference type="EMBL" id="AFZ22198.1"/>
    </source>
</evidence>
<name>K9WPU7_9CYAN</name>
<organism evidence="2 3">
    <name type="scientific">Allocoleopsis franciscana PCC 7113</name>
    <dbReference type="NCBI Taxonomy" id="1173027"/>
    <lineage>
        <taxon>Bacteria</taxon>
        <taxon>Bacillati</taxon>
        <taxon>Cyanobacteriota</taxon>
        <taxon>Cyanophyceae</taxon>
        <taxon>Coleofasciculales</taxon>
        <taxon>Coleofasciculaceae</taxon>
        <taxon>Allocoleopsis</taxon>
        <taxon>Allocoleopsis franciscana</taxon>
    </lineage>
</organism>
<reference evidence="2 3" key="1">
    <citation type="submission" date="2012-06" db="EMBL/GenBank/DDBJ databases">
        <title>Finished plasmid 3 of genome of Microcoleus sp. PCC 7113.</title>
        <authorList>
            <consortium name="US DOE Joint Genome Institute"/>
            <person name="Gugger M."/>
            <person name="Coursin T."/>
            <person name="Rippka R."/>
            <person name="Tandeau De Marsac N."/>
            <person name="Huntemann M."/>
            <person name="Wei C.-L."/>
            <person name="Han J."/>
            <person name="Detter J.C."/>
            <person name="Han C."/>
            <person name="Tapia R."/>
            <person name="Chen A."/>
            <person name="Kyrpides N."/>
            <person name="Mavromatis K."/>
            <person name="Markowitz V."/>
            <person name="Szeto E."/>
            <person name="Ivanova N."/>
            <person name="Pagani I."/>
            <person name="Pati A."/>
            <person name="Goodwin L."/>
            <person name="Nordberg H.P."/>
            <person name="Cantor M.N."/>
            <person name="Hua S.X."/>
            <person name="Woyke T."/>
            <person name="Kerfeld C.A."/>
        </authorList>
    </citation>
    <scope>NUCLEOTIDE SEQUENCE [LARGE SCALE GENOMIC DNA]</scope>
    <source>
        <strain evidence="2 3">PCC 7113</strain>
        <plasmid evidence="2 3">pMIC7113.03</plasmid>
    </source>
</reference>
<dbReference type="HOGENOM" id="CLU_3236082_0_0_3"/>
<evidence type="ECO:0000313" key="3">
    <source>
        <dbReference type="Proteomes" id="UP000010471"/>
    </source>
</evidence>
<dbReference type="EMBL" id="CP003633">
    <property type="protein sequence ID" value="AFZ22198.1"/>
    <property type="molecule type" value="Genomic_DNA"/>
</dbReference>
<keyword evidence="2" id="KW-0614">Plasmid</keyword>
<evidence type="ECO:0000256" key="1">
    <source>
        <dbReference type="SAM" id="MobiDB-lite"/>
    </source>
</evidence>
<dbReference type="RefSeq" id="WP_015186254.1">
    <property type="nucleotide sequence ID" value="NC_019740.1"/>
</dbReference>
<protein>
    <submittedName>
        <fullName evidence="2">Uncharacterized protein</fullName>
    </submittedName>
</protein>
<dbReference type="AlphaFoldDB" id="K9WPU7"/>
<sequence length="43" mass="4717">MIDSGELAPVLPGADSALPEPAQTPHVEVRHEWESWLQQAVKP</sequence>
<feature type="region of interest" description="Disordered" evidence="1">
    <location>
        <begin position="1"/>
        <end position="27"/>
    </location>
</feature>
<accession>K9WPU7</accession>
<keyword evidence="3" id="KW-1185">Reference proteome</keyword>
<dbReference type="KEGG" id="mic:Mic7113_6630"/>
<geneLocation type="plasmid" evidence="2 3">
    <name>pMIC7113.03</name>
</geneLocation>
<dbReference type="Proteomes" id="UP000010471">
    <property type="component" value="Plasmid pMIC7113.03"/>
</dbReference>
<gene>
    <name evidence="2" type="ORF">Mic7113_6630</name>
</gene>
<proteinExistence type="predicted"/>